<dbReference type="GeneID" id="34462008"/>
<dbReference type="RefSeq" id="XP_022400367.1">
    <property type="nucleotide sequence ID" value="XM_022545747.1"/>
</dbReference>
<gene>
    <name evidence="2" type="ORF">ASPGLDRAFT_431150</name>
</gene>
<accession>A0A1L9VIC1</accession>
<name>A0A1L9VIC1_ASPGL</name>
<evidence type="ECO:0000313" key="3">
    <source>
        <dbReference type="Proteomes" id="UP000184300"/>
    </source>
</evidence>
<dbReference type="AlphaFoldDB" id="A0A1L9VIC1"/>
<dbReference type="Proteomes" id="UP000184300">
    <property type="component" value="Unassembled WGS sequence"/>
</dbReference>
<evidence type="ECO:0000313" key="2">
    <source>
        <dbReference type="EMBL" id="OJJ83669.1"/>
    </source>
</evidence>
<feature type="region of interest" description="Disordered" evidence="1">
    <location>
        <begin position="1"/>
        <end position="20"/>
    </location>
</feature>
<dbReference type="OrthoDB" id="10447353at2759"/>
<reference evidence="3" key="1">
    <citation type="journal article" date="2017" name="Genome Biol.">
        <title>Comparative genomics reveals high biological diversity and specific adaptations in the industrially and medically important fungal genus Aspergillus.</title>
        <authorList>
            <person name="de Vries R.P."/>
            <person name="Riley R."/>
            <person name="Wiebenga A."/>
            <person name="Aguilar-Osorio G."/>
            <person name="Amillis S."/>
            <person name="Uchima C.A."/>
            <person name="Anderluh G."/>
            <person name="Asadollahi M."/>
            <person name="Askin M."/>
            <person name="Barry K."/>
            <person name="Battaglia E."/>
            <person name="Bayram O."/>
            <person name="Benocci T."/>
            <person name="Braus-Stromeyer S.A."/>
            <person name="Caldana C."/>
            <person name="Canovas D."/>
            <person name="Cerqueira G.C."/>
            <person name="Chen F."/>
            <person name="Chen W."/>
            <person name="Choi C."/>
            <person name="Clum A."/>
            <person name="Dos Santos R.A."/>
            <person name="Damasio A.R."/>
            <person name="Diallinas G."/>
            <person name="Emri T."/>
            <person name="Fekete E."/>
            <person name="Flipphi M."/>
            <person name="Freyberg S."/>
            <person name="Gallo A."/>
            <person name="Gournas C."/>
            <person name="Habgood R."/>
            <person name="Hainaut M."/>
            <person name="Harispe M.L."/>
            <person name="Henrissat B."/>
            <person name="Hilden K.S."/>
            <person name="Hope R."/>
            <person name="Hossain A."/>
            <person name="Karabika E."/>
            <person name="Karaffa L."/>
            <person name="Karanyi Z."/>
            <person name="Krasevec N."/>
            <person name="Kuo A."/>
            <person name="Kusch H."/>
            <person name="LaButti K."/>
            <person name="Lagendijk E.L."/>
            <person name="Lapidus A."/>
            <person name="Levasseur A."/>
            <person name="Lindquist E."/>
            <person name="Lipzen A."/>
            <person name="Logrieco A.F."/>
            <person name="MacCabe A."/>
            <person name="Maekelae M.R."/>
            <person name="Malavazi I."/>
            <person name="Melin P."/>
            <person name="Meyer V."/>
            <person name="Mielnichuk N."/>
            <person name="Miskei M."/>
            <person name="Molnar A.P."/>
            <person name="Mule G."/>
            <person name="Ngan C.Y."/>
            <person name="Orejas M."/>
            <person name="Orosz E."/>
            <person name="Ouedraogo J.P."/>
            <person name="Overkamp K.M."/>
            <person name="Park H.-S."/>
            <person name="Perrone G."/>
            <person name="Piumi F."/>
            <person name="Punt P.J."/>
            <person name="Ram A.F."/>
            <person name="Ramon A."/>
            <person name="Rauscher S."/>
            <person name="Record E."/>
            <person name="Riano-Pachon D.M."/>
            <person name="Robert V."/>
            <person name="Roehrig J."/>
            <person name="Ruller R."/>
            <person name="Salamov A."/>
            <person name="Salih N.S."/>
            <person name="Samson R.A."/>
            <person name="Sandor E."/>
            <person name="Sanguinetti M."/>
            <person name="Schuetze T."/>
            <person name="Sepcic K."/>
            <person name="Shelest E."/>
            <person name="Sherlock G."/>
            <person name="Sophianopoulou V."/>
            <person name="Squina F.M."/>
            <person name="Sun H."/>
            <person name="Susca A."/>
            <person name="Todd R.B."/>
            <person name="Tsang A."/>
            <person name="Unkles S.E."/>
            <person name="van de Wiele N."/>
            <person name="van Rossen-Uffink D."/>
            <person name="Oliveira J.V."/>
            <person name="Vesth T.C."/>
            <person name="Visser J."/>
            <person name="Yu J.-H."/>
            <person name="Zhou M."/>
            <person name="Andersen M.R."/>
            <person name="Archer D.B."/>
            <person name="Baker S.E."/>
            <person name="Benoit I."/>
            <person name="Brakhage A.A."/>
            <person name="Braus G.H."/>
            <person name="Fischer R."/>
            <person name="Frisvad J.C."/>
            <person name="Goldman G.H."/>
            <person name="Houbraken J."/>
            <person name="Oakley B."/>
            <person name="Pocsi I."/>
            <person name="Scazzocchio C."/>
            <person name="Seiboth B."/>
            <person name="vanKuyk P.A."/>
            <person name="Wortman J."/>
            <person name="Dyer P.S."/>
            <person name="Grigoriev I.V."/>
        </authorList>
    </citation>
    <scope>NUCLEOTIDE SEQUENCE [LARGE SCALE GENOMIC DNA]</scope>
    <source>
        <strain evidence="3">CBS 516.65</strain>
    </source>
</reference>
<evidence type="ECO:0000256" key="1">
    <source>
        <dbReference type="SAM" id="MobiDB-lite"/>
    </source>
</evidence>
<protein>
    <submittedName>
        <fullName evidence="2">Uncharacterized protein</fullName>
    </submittedName>
</protein>
<feature type="region of interest" description="Disordered" evidence="1">
    <location>
        <begin position="54"/>
        <end position="93"/>
    </location>
</feature>
<feature type="compositionally biased region" description="Basic and acidic residues" evidence="1">
    <location>
        <begin position="9"/>
        <end position="18"/>
    </location>
</feature>
<dbReference type="VEuPathDB" id="FungiDB:ASPGLDRAFT_431150"/>
<organism evidence="2 3">
    <name type="scientific">Aspergillus glaucus CBS 516.65</name>
    <dbReference type="NCBI Taxonomy" id="1160497"/>
    <lineage>
        <taxon>Eukaryota</taxon>
        <taxon>Fungi</taxon>
        <taxon>Dikarya</taxon>
        <taxon>Ascomycota</taxon>
        <taxon>Pezizomycotina</taxon>
        <taxon>Eurotiomycetes</taxon>
        <taxon>Eurotiomycetidae</taxon>
        <taxon>Eurotiales</taxon>
        <taxon>Aspergillaceae</taxon>
        <taxon>Aspergillus</taxon>
        <taxon>Aspergillus subgen. Aspergillus</taxon>
    </lineage>
</organism>
<sequence length="93" mass="10481">MGSIKSIKRMGDIEEPRGRPTRTSNVWLMWFPRRRLAARSWVKLVTHRTTLVGQPCSRSRPISRPKKTASKAPCTSSVSIEAFRPRAQASSTS</sequence>
<dbReference type="EMBL" id="KV878899">
    <property type="protein sequence ID" value="OJJ83669.1"/>
    <property type="molecule type" value="Genomic_DNA"/>
</dbReference>
<proteinExistence type="predicted"/>
<keyword evidence="3" id="KW-1185">Reference proteome</keyword>